<dbReference type="EMBL" id="CP032134">
    <property type="protein sequence ID" value="AXY58095.1"/>
    <property type="molecule type" value="Genomic_DNA"/>
</dbReference>
<organism evidence="1 2">
    <name type="scientific">Acinetobacter chinensis</name>
    <dbReference type="NCBI Taxonomy" id="2004650"/>
    <lineage>
        <taxon>Bacteria</taxon>
        <taxon>Pseudomonadati</taxon>
        <taxon>Pseudomonadota</taxon>
        <taxon>Gammaproteobacteria</taxon>
        <taxon>Moraxellales</taxon>
        <taxon>Moraxellaceae</taxon>
        <taxon>Acinetobacter</taxon>
    </lineage>
</organism>
<reference evidence="2" key="1">
    <citation type="submission" date="2018-09" db="EMBL/GenBank/DDBJ databases">
        <title>The complete genome of Acinetobacter sp. strain WCHAc010005.</title>
        <authorList>
            <person name="Hu Y."/>
            <person name="Long H."/>
            <person name="Feng Y."/>
            <person name="Zong Z."/>
        </authorList>
    </citation>
    <scope>NUCLEOTIDE SEQUENCE [LARGE SCALE GENOMIC DNA]</scope>
    <source>
        <strain evidence="2">WCHAc010005</strain>
    </source>
</reference>
<dbReference type="RefSeq" id="WP_087512092.1">
    <property type="nucleotide sequence ID" value="NZ_CP032134.1"/>
</dbReference>
<dbReference type="KEGG" id="achi:CDG60_16945"/>
<dbReference type="AlphaFoldDB" id="A0A3B7M148"/>
<gene>
    <name evidence="1" type="ORF">CDG60_16945</name>
</gene>
<sequence length="235" mass="26461">MHYAVTAVIAILCFGLGYLTAHWSSDQTPETKVPDQVLAELQHPSSAQLETGQGVPSWQTQLKTQTPEITALINTASSEQISHYLEQVFPDYDLSEIQDKRMFANRLMNEFIEAKNTDPATPLVASATVSFYESITASAVMPRDIPLHQPLFAHLDTQGKVDSGKQIFIRWSNRDSGEVLFFMPQRITADSQQNWVSFSPAKGWKPGTYDVRYYQLNSEMVPIAQTSYVIERVLN</sequence>
<evidence type="ECO:0000313" key="1">
    <source>
        <dbReference type="EMBL" id="AXY58095.1"/>
    </source>
</evidence>
<name>A0A3B7M148_9GAMM</name>
<accession>A0A3B7M148</accession>
<dbReference type="Proteomes" id="UP000263753">
    <property type="component" value="Chromosome"/>
</dbReference>
<protein>
    <submittedName>
        <fullName evidence="1">Uncharacterized protein</fullName>
    </submittedName>
</protein>
<proteinExistence type="predicted"/>
<evidence type="ECO:0000313" key="2">
    <source>
        <dbReference type="Proteomes" id="UP000263753"/>
    </source>
</evidence>